<protein>
    <submittedName>
        <fullName evidence="3">C2H2-type domain-containing protein</fullName>
    </submittedName>
</protein>
<dbReference type="Proteomes" id="UP000050761">
    <property type="component" value="Unassembled WGS sequence"/>
</dbReference>
<sequence>MSEHVGTSAQCPICLKGPFPLDNLYRHMRNVHDCKEKEVHQMKDDVKGTIFYENDKYPCEVCGKMYFSLEGVITWRTLLVTDDAGNGFPCDHLLSYRVTSKEVQVLFRLVKLKCTYTIFEFQNFIEEVGEHEWKVFSQSTDGVYDTVKINELPCSCDEKVVALTRLVVPILYALFTAHSKCNLESLRAIADKDGWKFPIKLPKRSLYKLSFIYDDEDVEAFYVELEKFYKEDHTFYKVIVGDFNAKIGPRRSLEELHIGTHGLEWNEQGERLSEFIMSTKTIHGNSQFQKPPSLRWTWESPGGQFHNEIDHIIFNRKYCLTDVSVIPKFYTGSDHRLLRARFRFSRQGEKAAKFKKRSPRTTINWDLYTSLVGLWEDAVMDNVDEEYDRFVHHLHDSAKGAESLKTTKRRLSPETLELIRQRGAARASGNYQLTSELAKLCRAAIKEDLKERRAEVLAEAAEAGLSIRNARRNFANFKTKMTALRRPDGTVTSSRRTMEKVIHDFYSDLFDSHVHLPLRHLPPSSTGWIRHPLCSPFRDPTRHLVGEETYSTRS</sequence>
<reference evidence="3" key="2">
    <citation type="submission" date="2019-09" db="UniProtKB">
        <authorList>
            <consortium name="WormBaseParasite"/>
        </authorList>
    </citation>
    <scope>IDENTIFICATION</scope>
</reference>
<evidence type="ECO:0000313" key="1">
    <source>
        <dbReference type="EMBL" id="VDO61616.1"/>
    </source>
</evidence>
<dbReference type="Gene3D" id="3.60.10.10">
    <property type="entry name" value="Endonuclease/exonuclease/phosphatase"/>
    <property type="match status" value="1"/>
</dbReference>
<dbReference type="WBParaSite" id="HPBE_0000455501-mRNA-1">
    <property type="protein sequence ID" value="HPBE_0000455501-mRNA-1"/>
    <property type="gene ID" value="HPBE_0000455501"/>
</dbReference>
<evidence type="ECO:0000313" key="3">
    <source>
        <dbReference type="WBParaSite" id="HPBE_0000455501-mRNA-1"/>
    </source>
</evidence>
<dbReference type="EMBL" id="UZAH01025329">
    <property type="protein sequence ID" value="VDO61616.1"/>
    <property type="molecule type" value="Genomic_DNA"/>
</dbReference>
<accession>A0A3P7WLF7</accession>
<dbReference type="InterPro" id="IPR036691">
    <property type="entry name" value="Endo/exonu/phosph_ase_sf"/>
</dbReference>
<keyword evidence="2" id="KW-1185">Reference proteome</keyword>
<evidence type="ECO:0000313" key="2">
    <source>
        <dbReference type="Proteomes" id="UP000050761"/>
    </source>
</evidence>
<gene>
    <name evidence="1" type="ORF">HPBE_LOCUS4556</name>
</gene>
<dbReference type="SUPFAM" id="SSF56219">
    <property type="entry name" value="DNase I-like"/>
    <property type="match status" value="1"/>
</dbReference>
<reference evidence="1 2" key="1">
    <citation type="submission" date="2018-11" db="EMBL/GenBank/DDBJ databases">
        <authorList>
            <consortium name="Pathogen Informatics"/>
        </authorList>
    </citation>
    <scope>NUCLEOTIDE SEQUENCE [LARGE SCALE GENOMIC DNA]</scope>
</reference>
<organism evidence="1">
    <name type="scientific">Heligmosomoides polygyrus</name>
    <name type="common">Parasitic roundworm</name>
    <dbReference type="NCBI Taxonomy" id="6339"/>
    <lineage>
        <taxon>Eukaryota</taxon>
        <taxon>Metazoa</taxon>
        <taxon>Ecdysozoa</taxon>
        <taxon>Nematoda</taxon>
        <taxon>Chromadorea</taxon>
        <taxon>Rhabditida</taxon>
        <taxon>Rhabditina</taxon>
        <taxon>Rhabditomorpha</taxon>
        <taxon>Strongyloidea</taxon>
        <taxon>Heligmosomidae</taxon>
        <taxon>Heligmosomoides</taxon>
    </lineage>
</organism>
<proteinExistence type="predicted"/>
<dbReference type="AlphaFoldDB" id="A0A3P7WLF7"/>
<name>A0A3P7WLF7_HELPZ</name>